<name>A0A9Q9PF89_KLEPN</name>
<sequence length="48" mass="5962">MMHLMHGIKNYVLFWHIMENVHPTKWHGMNFMSKDYLCKMQRIKDLVK</sequence>
<accession>A0A9Q9PF89</accession>
<dbReference type="Proteomes" id="UP000258905">
    <property type="component" value="Unassembled WGS sequence"/>
</dbReference>
<evidence type="ECO:0000313" key="2">
    <source>
        <dbReference type="Proteomes" id="UP000258905"/>
    </source>
</evidence>
<reference evidence="1 2" key="1">
    <citation type="submission" date="2018-08" db="EMBL/GenBank/DDBJ databases">
        <authorList>
            <consortium name="Pathogen Informatics"/>
        </authorList>
    </citation>
    <scope>NUCLEOTIDE SEQUENCE [LARGE SCALE GENOMIC DNA]</scope>
    <source>
        <strain evidence="1 2">EuSCAPE_GR003</strain>
    </source>
</reference>
<organism evidence="1 2">
    <name type="scientific">Klebsiella pneumoniae</name>
    <dbReference type="NCBI Taxonomy" id="573"/>
    <lineage>
        <taxon>Bacteria</taxon>
        <taxon>Pseudomonadati</taxon>
        <taxon>Pseudomonadota</taxon>
        <taxon>Gammaproteobacteria</taxon>
        <taxon>Enterobacterales</taxon>
        <taxon>Enterobacteriaceae</taxon>
        <taxon>Klebsiella/Raoultella group</taxon>
        <taxon>Klebsiella</taxon>
        <taxon>Klebsiella pneumoniae complex</taxon>
    </lineage>
</organism>
<evidence type="ECO:0000313" key="1">
    <source>
        <dbReference type="EMBL" id="SVN67345.1"/>
    </source>
</evidence>
<dbReference type="AlphaFoldDB" id="A0A9Q9PF89"/>
<proteinExistence type="predicted"/>
<gene>
    <name evidence="1" type="ORF">SAMEA3649591_05410</name>
</gene>
<comment type="caution">
    <text evidence="1">The sequence shown here is derived from an EMBL/GenBank/DDBJ whole genome shotgun (WGS) entry which is preliminary data.</text>
</comment>
<protein>
    <submittedName>
        <fullName evidence="1">Uncharacterized protein</fullName>
    </submittedName>
</protein>
<dbReference type="EMBL" id="UIUC01000061">
    <property type="protein sequence ID" value="SVN67345.1"/>
    <property type="molecule type" value="Genomic_DNA"/>
</dbReference>